<dbReference type="InterPro" id="IPR052514">
    <property type="entry name" value="SAM-dependent_MTase"/>
</dbReference>
<organism evidence="2">
    <name type="scientific">viral metagenome</name>
    <dbReference type="NCBI Taxonomy" id="1070528"/>
    <lineage>
        <taxon>unclassified sequences</taxon>
        <taxon>metagenomes</taxon>
        <taxon>organismal metagenomes</taxon>
    </lineage>
</organism>
<proteinExistence type="predicted"/>
<dbReference type="AlphaFoldDB" id="A0A6C0DJ79"/>
<evidence type="ECO:0000313" key="2">
    <source>
        <dbReference type="EMBL" id="QHT16412.1"/>
    </source>
</evidence>
<dbReference type="Pfam" id="PF05050">
    <property type="entry name" value="Methyltransf_21"/>
    <property type="match status" value="1"/>
</dbReference>
<accession>A0A6C0DJ79</accession>
<dbReference type="Gene3D" id="3.40.50.150">
    <property type="entry name" value="Vaccinia Virus protein VP39"/>
    <property type="match status" value="1"/>
</dbReference>
<dbReference type="SUPFAM" id="SSF53335">
    <property type="entry name" value="S-adenosyl-L-methionine-dependent methyltransferases"/>
    <property type="match status" value="1"/>
</dbReference>
<dbReference type="PANTHER" id="PTHR34203">
    <property type="entry name" value="METHYLTRANSFERASE, FKBM FAMILY PROTEIN"/>
    <property type="match status" value="1"/>
</dbReference>
<reference evidence="2" key="1">
    <citation type="journal article" date="2020" name="Nature">
        <title>Giant virus diversity and host interactions through global metagenomics.</title>
        <authorList>
            <person name="Schulz F."/>
            <person name="Roux S."/>
            <person name="Paez-Espino D."/>
            <person name="Jungbluth S."/>
            <person name="Walsh D.A."/>
            <person name="Denef V.J."/>
            <person name="McMahon K.D."/>
            <person name="Konstantinidis K.T."/>
            <person name="Eloe-Fadrosh E.A."/>
            <person name="Kyrpides N.C."/>
            <person name="Woyke T."/>
        </authorList>
    </citation>
    <scope>NUCLEOTIDE SEQUENCE</scope>
    <source>
        <strain evidence="2">GVMAG-M-3300023174-182</strain>
    </source>
</reference>
<name>A0A6C0DJ79_9ZZZZ</name>
<feature type="domain" description="Methyltransferase FkbM" evidence="1">
    <location>
        <begin position="24"/>
        <end position="124"/>
    </location>
</feature>
<protein>
    <recommendedName>
        <fullName evidence="1">Methyltransferase FkbM domain-containing protein</fullName>
    </recommendedName>
</protein>
<dbReference type="PANTHER" id="PTHR34203:SF15">
    <property type="entry name" value="SLL1173 PROTEIN"/>
    <property type="match status" value="1"/>
</dbReference>
<dbReference type="InterPro" id="IPR006342">
    <property type="entry name" value="FkbM_mtfrase"/>
</dbReference>
<dbReference type="EMBL" id="MN739624">
    <property type="protein sequence ID" value="QHT16412.1"/>
    <property type="molecule type" value="Genomic_DNA"/>
</dbReference>
<evidence type="ECO:0000259" key="1">
    <source>
        <dbReference type="Pfam" id="PF05050"/>
    </source>
</evidence>
<dbReference type="InterPro" id="IPR029063">
    <property type="entry name" value="SAM-dependent_MTases_sf"/>
</dbReference>
<dbReference type="NCBIfam" id="TIGR01444">
    <property type="entry name" value="fkbM_fam"/>
    <property type="match status" value="1"/>
</dbReference>
<sequence>MNMKNYENKSKIFEIALSDKEGTMPLYNSQAGNFGGFSLHSYSNGSSFIVNPSINVITLDSLNLDNISMIKIDVENHENEVLEGAKQTILRNKPIIFIENLFYGYPNVCPDPNPHQKIFDELNYKRIETNILGSFMDLWITK</sequence>